<evidence type="ECO:0000313" key="1">
    <source>
        <dbReference type="EMBL" id="KAF1687379.1"/>
    </source>
</evidence>
<organism evidence="1 2">
    <name type="scientific">Pseudoxanthomonas broegbernensis</name>
    <dbReference type="NCBI Taxonomy" id="83619"/>
    <lineage>
        <taxon>Bacteria</taxon>
        <taxon>Pseudomonadati</taxon>
        <taxon>Pseudomonadota</taxon>
        <taxon>Gammaproteobacteria</taxon>
        <taxon>Lysobacterales</taxon>
        <taxon>Lysobacteraceae</taxon>
        <taxon>Pseudoxanthomonas</taxon>
    </lineage>
</organism>
<dbReference type="Proteomes" id="UP000462066">
    <property type="component" value="Unassembled WGS sequence"/>
</dbReference>
<reference evidence="1 2" key="1">
    <citation type="submission" date="2017-10" db="EMBL/GenBank/DDBJ databases">
        <title>Whole genome sequencing of Pseudoxanthomonas broegbernensis DSM 12573(T).</title>
        <authorList>
            <person name="Kumar S."/>
            <person name="Bansal K."/>
            <person name="Kaur A."/>
            <person name="Patil P."/>
            <person name="Sharma S."/>
            <person name="Patil P.B."/>
        </authorList>
    </citation>
    <scope>NUCLEOTIDE SEQUENCE [LARGE SCALE GENOMIC DNA]</scope>
    <source>
        <strain evidence="1 2">DSM 12573</strain>
    </source>
</reference>
<comment type="caution">
    <text evidence="1">The sequence shown here is derived from an EMBL/GenBank/DDBJ whole genome shotgun (WGS) entry which is preliminary data.</text>
</comment>
<protein>
    <submittedName>
        <fullName evidence="1">Uncharacterized protein</fullName>
    </submittedName>
</protein>
<sequence>MNTIILLYDSQGWERAQWPDAPLVTDWNGRSVSLRAGPRTPLPQDGRDWPPVAVYAPDELSEEEFQSLYEAHRPGIVELGLHY</sequence>
<dbReference type="EMBL" id="MWIP01000003">
    <property type="protein sequence ID" value="KAF1687379.1"/>
    <property type="molecule type" value="Genomic_DNA"/>
</dbReference>
<dbReference type="AlphaFoldDB" id="A0A7V8GP30"/>
<evidence type="ECO:0000313" key="2">
    <source>
        <dbReference type="Proteomes" id="UP000462066"/>
    </source>
</evidence>
<proteinExistence type="predicted"/>
<name>A0A7V8GP30_9GAMM</name>
<gene>
    <name evidence="1" type="ORF">B1992_05250</name>
</gene>
<accession>A0A7V8GP30</accession>
<keyword evidence="2" id="KW-1185">Reference proteome</keyword>
<dbReference type="RefSeq" id="WP_162310397.1">
    <property type="nucleotide sequence ID" value="NZ_JACHGU010000005.1"/>
</dbReference>